<dbReference type="EMBL" id="CP008941">
    <property type="protein sequence ID" value="AIK97221.1"/>
    <property type="molecule type" value="Genomic_DNA"/>
</dbReference>
<comment type="cofactor">
    <cofactor evidence="6">
        <name>Zn(2+)</name>
        <dbReference type="ChEBI" id="CHEBI:29105"/>
    </cofactor>
    <text evidence="6">Binds 1 zinc ion.</text>
</comment>
<dbReference type="NCBIfam" id="TIGR02290">
    <property type="entry name" value="M3_fam_3"/>
    <property type="match status" value="1"/>
</dbReference>
<evidence type="ECO:0000256" key="2">
    <source>
        <dbReference type="ARBA" id="ARBA00022723"/>
    </source>
</evidence>
<keyword evidence="4 6" id="KW-0862">Zinc</keyword>
<protein>
    <submittedName>
        <fullName evidence="9">Oligoendopeptidase F</fullName>
    </submittedName>
</protein>
<dbReference type="InterPro" id="IPR013647">
    <property type="entry name" value="OligopepF_N_dom"/>
</dbReference>
<dbReference type="InterPro" id="IPR042088">
    <property type="entry name" value="OligoPept_F_C"/>
</dbReference>
<dbReference type="Gene3D" id="1.10.1370.20">
    <property type="entry name" value="Oligoendopeptidase f, C-terminal domain"/>
    <property type="match status" value="1"/>
</dbReference>
<feature type="domain" description="Peptidase M3A/M3B catalytic" evidence="7">
    <location>
        <begin position="201"/>
        <end position="579"/>
    </location>
</feature>
<evidence type="ECO:0000313" key="9">
    <source>
        <dbReference type="EMBL" id="AIK97221.1"/>
    </source>
</evidence>
<keyword evidence="1 6" id="KW-0645">Protease</keyword>
<dbReference type="OrthoDB" id="9766487at2"/>
<dbReference type="RefSeq" id="WP_038466508.1">
    <property type="nucleotide sequence ID" value="NZ_CP008941.1"/>
</dbReference>
<evidence type="ECO:0000256" key="6">
    <source>
        <dbReference type="RuleBase" id="RU003435"/>
    </source>
</evidence>
<dbReference type="AlphaFoldDB" id="A0A077AX97"/>
<dbReference type="InterPro" id="IPR001567">
    <property type="entry name" value="Pept_M3A_M3B_dom"/>
</dbReference>
<accession>A0A077AX97</accession>
<feature type="domain" description="Oligopeptidase F N-terminal" evidence="8">
    <location>
        <begin position="125"/>
        <end position="183"/>
    </location>
</feature>
<comment type="similarity">
    <text evidence="6">Belongs to the peptidase M3 family.</text>
</comment>
<dbReference type="GO" id="GO:0004181">
    <property type="term" value="F:metallocarboxypeptidase activity"/>
    <property type="evidence" value="ECO:0007669"/>
    <property type="project" value="InterPro"/>
</dbReference>
<keyword evidence="10" id="KW-1185">Reference proteome</keyword>
<gene>
    <name evidence="9" type="ORF">ID47_11500</name>
</gene>
<name>A0A077AX97_9PROT</name>
<dbReference type="eggNOG" id="COG1164">
    <property type="taxonomic scope" value="Bacteria"/>
</dbReference>
<dbReference type="Pfam" id="PF08439">
    <property type="entry name" value="Peptidase_M3_N"/>
    <property type="match status" value="1"/>
</dbReference>
<dbReference type="InterPro" id="IPR001333">
    <property type="entry name" value="Peptidase_M32_Taq"/>
</dbReference>
<dbReference type="Proteomes" id="UP000028926">
    <property type="component" value="Chromosome"/>
</dbReference>
<dbReference type="InterPro" id="IPR011977">
    <property type="entry name" value="Pept_M3B_clade3"/>
</dbReference>
<evidence type="ECO:0000256" key="4">
    <source>
        <dbReference type="ARBA" id="ARBA00022833"/>
    </source>
</evidence>
<sequence>MTNATLPSWDLTDFYQGPDDPKIEQDLATARQLVDAFVQTYQCQAAGSPLRLPATLLQSIKDYEMLEDLMGKLISFAFLNSATQLQNTSAQQFLQHIQEQITGLSAKLVFYSLDIGKLEESVLIHGFTELPGLDKYRSWLTNVRLYKDHQLSEDQEKLVIEKSITGRAAWNRLYDETLAGIKFDWQGKKIGISEIVDKLSDKDDSIRAKAAQSMAEGLQSHLSIFTMVTNILAKDKEIDDRWRCYSHPVAARNLANQVEDEVVEALATAVKGSYVNLSHRYYALKAKWLGKDKLEYWDRNAPLPSAEDRLIAWDDAKDIVHKAYRHFSPEMAEIGKRFFDNAWIDVPAKPGKRSGAFAHPTVPSVHPYLMLNYQGRLRDVMTLAHELGHGVHQVLASHQGPLLAETPLTIAETASVFGEMLTFQSLLQQCTTNDQKRSMIAAKVEDMLNTVIRQIAFFEFEKQVHTRRRDGELSAEELGKIWMQTQRDALGEAVNLDDCVTPYWAYISHFIHAPFYVYAYAFGDCLVNSLYAVYQQGHPGFAEKYLTLLRAGGSKRYPELLAPFGLDAKDPAFWDRGLQMIAGMIDQLEDL</sequence>
<dbReference type="STRING" id="91604.ID47_11500"/>
<dbReference type="GO" id="GO:0046872">
    <property type="term" value="F:metal ion binding"/>
    <property type="evidence" value="ECO:0007669"/>
    <property type="project" value="UniProtKB-UniRule"/>
</dbReference>
<keyword evidence="3 6" id="KW-0378">Hydrolase</keyword>
<reference evidence="9 10" key="1">
    <citation type="submission" date="2014-07" db="EMBL/GenBank/DDBJ databases">
        <title>Comparative genomic insights into amoeba endosymbionts belonging to the families of Holosporaceae and Candidatus Midichloriaceae within Rickettsiales.</title>
        <authorList>
            <person name="Wang Z."/>
            <person name="Wu M."/>
        </authorList>
    </citation>
    <scope>NUCLEOTIDE SEQUENCE [LARGE SCALE GENOMIC DNA]</scope>
    <source>
        <strain evidence="9">PRA3</strain>
    </source>
</reference>
<dbReference type="Gene3D" id="1.20.140.70">
    <property type="entry name" value="Oligopeptidase f, N-terminal domain"/>
    <property type="match status" value="1"/>
</dbReference>
<dbReference type="GO" id="GO:0006508">
    <property type="term" value="P:proteolysis"/>
    <property type="evidence" value="ECO:0007669"/>
    <property type="project" value="UniProtKB-KW"/>
</dbReference>
<evidence type="ECO:0000259" key="8">
    <source>
        <dbReference type="Pfam" id="PF08439"/>
    </source>
</evidence>
<dbReference type="GO" id="GO:0004222">
    <property type="term" value="F:metalloendopeptidase activity"/>
    <property type="evidence" value="ECO:0007669"/>
    <property type="project" value="InterPro"/>
</dbReference>
<evidence type="ECO:0000259" key="7">
    <source>
        <dbReference type="Pfam" id="PF01432"/>
    </source>
</evidence>
<dbReference type="HOGENOM" id="CLU_021290_3_0_5"/>
<proteinExistence type="inferred from homology"/>
<dbReference type="PANTHER" id="PTHR34217:SF1">
    <property type="entry name" value="CARBOXYPEPTIDASE 1"/>
    <property type="match status" value="1"/>
</dbReference>
<dbReference type="SUPFAM" id="SSF55486">
    <property type="entry name" value="Metalloproteases ('zincins'), catalytic domain"/>
    <property type="match status" value="1"/>
</dbReference>
<evidence type="ECO:0000313" key="10">
    <source>
        <dbReference type="Proteomes" id="UP000028926"/>
    </source>
</evidence>
<keyword evidence="2 6" id="KW-0479">Metal-binding</keyword>
<evidence type="ECO:0000256" key="5">
    <source>
        <dbReference type="ARBA" id="ARBA00023049"/>
    </source>
</evidence>
<dbReference type="Pfam" id="PF01432">
    <property type="entry name" value="Peptidase_M3"/>
    <property type="match status" value="1"/>
</dbReference>
<evidence type="ECO:0000256" key="3">
    <source>
        <dbReference type="ARBA" id="ARBA00022801"/>
    </source>
</evidence>
<dbReference type="KEGG" id="paca:ID47_11500"/>
<keyword evidence="5 6" id="KW-0482">Metalloprotease</keyword>
<evidence type="ECO:0000256" key="1">
    <source>
        <dbReference type="ARBA" id="ARBA00022670"/>
    </source>
</evidence>
<organism evidence="9 10">
    <name type="scientific">Candidatus Odyssella acanthamoebae</name>
    <dbReference type="NCBI Taxonomy" id="91604"/>
    <lineage>
        <taxon>Bacteria</taxon>
        <taxon>Pseudomonadati</taxon>
        <taxon>Pseudomonadota</taxon>
        <taxon>Alphaproteobacteria</taxon>
        <taxon>Holosporales</taxon>
        <taxon>Candidatus Paracaedibacteraceae</taxon>
        <taxon>Candidatus Odyssella</taxon>
    </lineage>
</organism>
<dbReference type="CDD" id="cd09610">
    <property type="entry name" value="M3B_PepF"/>
    <property type="match status" value="1"/>
</dbReference>
<dbReference type="PANTHER" id="PTHR34217">
    <property type="entry name" value="METAL-DEPENDENT CARBOXYPEPTIDASE"/>
    <property type="match status" value="1"/>
</dbReference>